<evidence type="ECO:0000256" key="2">
    <source>
        <dbReference type="SAM" id="MobiDB-lite"/>
    </source>
</evidence>
<organism evidence="5">
    <name type="scientific">Chromera velia CCMP2878</name>
    <dbReference type="NCBI Taxonomy" id="1169474"/>
    <lineage>
        <taxon>Eukaryota</taxon>
        <taxon>Sar</taxon>
        <taxon>Alveolata</taxon>
        <taxon>Colpodellida</taxon>
        <taxon>Chromeraceae</taxon>
        <taxon>Chromera</taxon>
    </lineage>
</organism>
<sequence>MRRPLFLFAVVQSWGVLGKVGDRFWEDIRVASHIVSRFLLTVSPVPSPHMFSLFFLWLQPVNVPVGTKLDPSSEVEGGDAFVEVSGKSGEKSQTEVLLKGESLGPDLTLKWGLYPEDKELRGGDGTGEAASFVEQLETFVDEGGQAETGAGKEEEQVAVVGSQGTTTPPPPEVKSRKKMLKPRPPGGFVELLAQQEPSEGGSDSGSESTRPAVTAEEVPEATFLYTGVKRTGFNHIESWPNEEAVMEEKVRWAQKLGGKTSFARGLLFHMGSSLKMDATMPALVRGDGLQNGFTLYFTIDFSAVSAGKRKQVLFDNGFGFQIVAVPTQTRDLSALRIGFSWNGQETYPTNNDGAFLVESCFGRTTTYIFSGYSVQGQMRLYIFKEAVGGSAVMATSPFKQNSEDVLIGATDESLLRQSRGVWVLGCSHGANDCFNGVVKAMKLVYKSQADQITLIADTITSIDRQIGRTSACGNGVVDEGEDCDPLKDPDGLCSCNCFWRCPEFKDHIKAFERHMEVEGSEGNEMGDWRKVRCAAKHSTGDPTRDDEILVCRKGGKWDEPTLRCMEDCRITYEALEGQAVSGPTHQRFHGTTLTVVCANGLQPAEGITESAQQVACIDGTWTKSGLACYPPCKEYRDLGMGYEIAPKKGAGSLRHGADRNITCSAGYAKSTGTDPQTVLCDNGAWTAQTLDCQLDCPHFEYDQLSYKLKGASAMTLATLVHHGDAVTLACKDGKMPASGRKNEEQVFCRGGLWDVPLLQCFDECPPLSEFPVAPERKDRYQIDFGGRRHGDISTVRCTGGYGREGESVEVRCIVGSYEPVELECLKRCPMFELESRNYVLLGGKETGVLSGATRKIGCAEGYSAVGVLQEEEIVCTDGEWSVQTLRCMPRCKTFKAQANMCDPNSEGECLGRYTLKMTNSKGEVIAGSIPSEIDFGSDLHIECNTAHGFRARNPENGKYQRITCLGDENLQQEEVVQLTAFSTVMLRCERFCDGSEVQPVLNSEAYEVAVKTPGENSFTAQTLGWWSEHQHMDPLTSVMISCAANFSSASLVDQSEEELQSAEGAAAREKAAQEAAADEIVCENGNWTQRTLICAPDCSEASLPMNREGYIKRLVAQGQNKDRPSWSHGSVWRYTCDEGFSPFRLDRTAWHKDGEEGNAEAAPAFYDVQCNDGQFGALELLCMKSCDKLPVPDLVRYKLDPPRAVTEHGTFVKVMCNDQHTAAEGPRTLTGKIDNKEILQCVYGSWEPLTLSCKHDCPPFQFSSEDARRHRYKLVNAPANMTNASMPHGTAAEVRCNDTSHHHHISKSDVGMTVCEDGTWTAFDVLCRQSCHEQTKATSPKDHPALYFPAWGYRLQEAAPRVSDSDPRIPHDPLNPMMVECEDGWTPTSGQEPSPVYCYDGSFSHVWLVCAANCPLNLFPVHKLSNLKVEGYESTGPDKQWLGIPNTHGTDLTVKCAEGSIGVPGTEKCPEFDVQEEGYLYERVSSDVYRERAAIRVSCEDHLSTNALADGTPVLGDSELIECIFGHWMTRKIQCFPRCPAWPFMTPNYEIIPPLSTLQEAYPLGLRHGHSVDVKCSAGFTPAMGSKGKSRTTVTCSHGAMQSIDIECSEMCGPLEKQWGNFNPVAHHVIPVLPDNYIWHFDLEMKHMSQLDVMCNINSGYAAMGGHWNQTERIACIHGKWEIPTIQCGPMCLPLDEDPAIRHFQTNAYKIESDAETDDPDVVQKPLATATVSCKEGFEPTQVVTDDGLLPEKTFYPRKPGEPAKDRLICLNGVWQGATLSCRKTCPEKMIHDWDRFAVFKADFERAPMGEEIWSKEKVEECRFVDKKKKDDGKCPPAVVHGTVRLVKCRDDTVKTKGYNPSSLRDMKLHGYSWYQETTCQDGRWTKITLQCKKKCQPDFTNVLQQKCLNYHATSAHSPCNKALTRPEFAGDAKDAFEEHEEVYGKTREKEMKAIEEAWTSEGGFDHSDLMKKIHASGRYTKCAKRQCEGSGLSGNSPYKIIKTIIKFNPNSIDPVSGARNGDPDVISWARQHGDTHVITCNSEKGYAPVHLQYESFTIDSNFQDVVGTVTCDDGYWTAMPFTCDRGCQGPFDLYDPLRNQWLPLFTQTKLENYIRQVQSEDKAPHKRTQGSWQGPLASQEIVSYLRTHDLLGRAENAPQIIWKTEARRMMGMMAVPWWTLYLLQQGKGQPFHKMMELRRYKKSWQALEHEFSQFMKQNPGNETNPTWAFHRRGQHPQFFQNVNETIPLYKHWAIWGPGCCDPTNCWRGLWGPAERQCSARWWGRGSWVVFERLKNGKREDGREIFFSFCNAGGSWAPSERITSGTYPQDMVQTVGYHPESHYMWKGYTPGPIPEYKTQEDFFFSEPVLPTLVDPRRMAKTPEQVNLKDIRGDDKGFEDNEVVEDAGIVKQSPRDLSYNQ</sequence>
<dbReference type="PhylomeDB" id="A0A0G4G0K0"/>
<dbReference type="VEuPathDB" id="CryptoDB:Cvel_19557"/>
<keyword evidence="1" id="KW-1015">Disulfide bond</keyword>
<evidence type="ECO:0000256" key="1">
    <source>
        <dbReference type="ARBA" id="ARBA00023157"/>
    </source>
</evidence>
<reference evidence="5" key="1">
    <citation type="submission" date="2014-11" db="EMBL/GenBank/DDBJ databases">
        <authorList>
            <person name="Otto D Thomas"/>
            <person name="Naeem Raeece"/>
        </authorList>
    </citation>
    <scope>NUCLEOTIDE SEQUENCE</scope>
</reference>
<feature type="signal peptide" evidence="3">
    <location>
        <begin position="1"/>
        <end position="18"/>
    </location>
</feature>
<dbReference type="PROSITE" id="PS50923">
    <property type="entry name" value="SUSHI"/>
    <property type="match status" value="1"/>
</dbReference>
<accession>A0A0G4G0K0</accession>
<feature type="compositionally biased region" description="Low complexity" evidence="2">
    <location>
        <begin position="196"/>
        <end position="208"/>
    </location>
</feature>
<protein>
    <recommendedName>
        <fullName evidence="4">Sushi domain-containing protein</fullName>
    </recommendedName>
</protein>
<proteinExistence type="predicted"/>
<keyword evidence="3" id="KW-0732">Signal</keyword>
<feature type="region of interest" description="Disordered" evidence="2">
    <location>
        <begin position="147"/>
        <end position="215"/>
    </location>
</feature>
<name>A0A0G4G0K0_9ALVE</name>
<dbReference type="SMART" id="SM00032">
    <property type="entry name" value="CCP"/>
    <property type="match status" value="8"/>
</dbReference>
<gene>
    <name evidence="5" type="ORF">Cvel_19557</name>
</gene>
<feature type="region of interest" description="Disordered" evidence="2">
    <location>
        <begin position="2383"/>
        <end position="2420"/>
    </location>
</feature>
<dbReference type="EMBL" id="CDMZ01000767">
    <property type="protein sequence ID" value="CEM21058.1"/>
    <property type="molecule type" value="Genomic_DNA"/>
</dbReference>
<evidence type="ECO:0000259" key="4">
    <source>
        <dbReference type="PROSITE" id="PS50923"/>
    </source>
</evidence>
<evidence type="ECO:0000313" key="5">
    <source>
        <dbReference type="EMBL" id="CEM21058.1"/>
    </source>
</evidence>
<feature type="domain" description="Sushi" evidence="4">
    <location>
        <begin position="826"/>
        <end position="889"/>
    </location>
</feature>
<feature type="compositionally biased region" description="Basic and acidic residues" evidence="2">
    <location>
        <begin position="2386"/>
        <end position="2398"/>
    </location>
</feature>
<evidence type="ECO:0000256" key="3">
    <source>
        <dbReference type="SAM" id="SignalP"/>
    </source>
</evidence>
<dbReference type="InterPro" id="IPR000436">
    <property type="entry name" value="Sushi_SCR_CCP_dom"/>
</dbReference>
<feature type="chain" id="PRO_5005189811" description="Sushi domain-containing protein" evidence="3">
    <location>
        <begin position="19"/>
        <end position="2420"/>
    </location>
</feature>